<gene>
    <name evidence="2" type="ORF">TGME49_276840</name>
</gene>
<dbReference type="Proteomes" id="UP000001529">
    <property type="component" value="Chromosome XII"/>
</dbReference>
<dbReference type="EMBL" id="CM002047">
    <property type="protein sequence ID" value="EPT25432.1"/>
    <property type="molecule type" value="Genomic_DNA"/>
</dbReference>
<dbReference type="OrthoDB" id="120976at2759"/>
<sequence length="177" mass="18777">MVEKNFNGSSVDISRTGVSDNGVSQLCQAISQRSSLQALALPIVGHDGLRSIALMLESRGSTALQKLSVQVDNRTTLSPVNPTDEADFLLEQLSEEIQKSKTASKKKLESQVENGVQAGDEEGGSAETDRVQGSGAHGGADEDSSVGDNEAYQQSLLEREHLRGYGDTSSSQVTPPM</sequence>
<evidence type="ECO:0000256" key="1">
    <source>
        <dbReference type="SAM" id="MobiDB-lite"/>
    </source>
</evidence>
<evidence type="ECO:0000313" key="2">
    <source>
        <dbReference type="EMBL" id="EPT25432.1"/>
    </source>
</evidence>
<proteinExistence type="predicted"/>
<dbReference type="RefSeq" id="XP_002370432.1">
    <property type="nucleotide sequence ID" value="XM_002370391.1"/>
</dbReference>
<dbReference type="InterPro" id="IPR032675">
    <property type="entry name" value="LRR_dom_sf"/>
</dbReference>
<name>A0A125YRA3_TOXGM</name>
<keyword evidence="3" id="KW-1185">Reference proteome</keyword>
<dbReference type="EMBL" id="KE138840">
    <property type="protein sequence ID" value="EPT25432.1"/>
    <property type="molecule type" value="Genomic_DNA"/>
</dbReference>
<reference evidence="2" key="1">
    <citation type="submission" date="2013-04" db="EMBL/GenBank/DDBJ databases">
        <authorList>
            <person name="Sibley D."/>
            <person name="Venepally P."/>
            <person name="Karamycheva S."/>
            <person name="Hadjithomas M."/>
            <person name="Khan A."/>
            <person name="Brunk B."/>
            <person name="Roos D."/>
            <person name="Caler E."/>
            <person name="Lorenzi H."/>
        </authorList>
    </citation>
    <scope>NUCLEOTIDE SEQUENCE [LARGE SCALE GENOMIC DNA]</scope>
    <source>
        <strain evidence="2">ME49</strain>
    </source>
</reference>
<protein>
    <submittedName>
        <fullName evidence="2">Uncharacterized protein</fullName>
    </submittedName>
</protein>
<dbReference type="GeneID" id="7901561"/>
<dbReference type="VEuPathDB" id="ToxoDB:TGME49_276840"/>
<dbReference type="SUPFAM" id="SSF52047">
    <property type="entry name" value="RNI-like"/>
    <property type="match status" value="1"/>
</dbReference>
<feature type="region of interest" description="Disordered" evidence="1">
    <location>
        <begin position="99"/>
        <end position="177"/>
    </location>
</feature>
<dbReference type="KEGG" id="tgo:TGME49_276840"/>
<dbReference type="Gene3D" id="3.80.10.10">
    <property type="entry name" value="Ribonuclease Inhibitor"/>
    <property type="match status" value="1"/>
</dbReference>
<accession>A0A125YRA3</accession>
<evidence type="ECO:0000313" key="3">
    <source>
        <dbReference type="Proteomes" id="UP000001529"/>
    </source>
</evidence>
<dbReference type="AlphaFoldDB" id="A0A125YRA3"/>
<feature type="compositionally biased region" description="Polar residues" evidence="1">
    <location>
        <begin position="167"/>
        <end position="177"/>
    </location>
</feature>
<organism evidence="2 3">
    <name type="scientific">Toxoplasma gondii (strain ATCC 50611 / Me49)</name>
    <dbReference type="NCBI Taxonomy" id="508771"/>
    <lineage>
        <taxon>Eukaryota</taxon>
        <taxon>Sar</taxon>
        <taxon>Alveolata</taxon>
        <taxon>Apicomplexa</taxon>
        <taxon>Conoidasida</taxon>
        <taxon>Coccidia</taxon>
        <taxon>Eucoccidiorida</taxon>
        <taxon>Eimeriorina</taxon>
        <taxon>Sarcocystidae</taxon>
        <taxon>Toxoplasma</taxon>
    </lineage>
</organism>